<feature type="compositionally biased region" description="Low complexity" evidence="1">
    <location>
        <begin position="245"/>
        <end position="263"/>
    </location>
</feature>
<feature type="region of interest" description="Disordered" evidence="1">
    <location>
        <begin position="308"/>
        <end position="455"/>
    </location>
</feature>
<feature type="region of interest" description="Disordered" evidence="1">
    <location>
        <begin position="170"/>
        <end position="282"/>
    </location>
</feature>
<protein>
    <submittedName>
        <fullName evidence="2">Uncharacterized protein</fullName>
    </submittedName>
</protein>
<feature type="region of interest" description="Disordered" evidence="1">
    <location>
        <begin position="104"/>
        <end position="153"/>
    </location>
</feature>
<name>A0A8T0TND3_PANVG</name>
<feature type="compositionally biased region" description="Basic residues" evidence="1">
    <location>
        <begin position="510"/>
        <end position="542"/>
    </location>
</feature>
<feature type="compositionally biased region" description="Pro residues" evidence="1">
    <location>
        <begin position="109"/>
        <end position="121"/>
    </location>
</feature>
<feature type="region of interest" description="Disordered" evidence="1">
    <location>
        <begin position="469"/>
        <end position="544"/>
    </location>
</feature>
<evidence type="ECO:0000256" key="1">
    <source>
        <dbReference type="SAM" id="MobiDB-lite"/>
    </source>
</evidence>
<feature type="compositionally biased region" description="Basic residues" evidence="1">
    <location>
        <begin position="371"/>
        <end position="384"/>
    </location>
</feature>
<keyword evidence="3" id="KW-1185">Reference proteome</keyword>
<feature type="compositionally biased region" description="Gly residues" evidence="1">
    <location>
        <begin position="172"/>
        <end position="181"/>
    </location>
</feature>
<proteinExistence type="predicted"/>
<organism evidence="2 3">
    <name type="scientific">Panicum virgatum</name>
    <name type="common">Blackwell switchgrass</name>
    <dbReference type="NCBI Taxonomy" id="38727"/>
    <lineage>
        <taxon>Eukaryota</taxon>
        <taxon>Viridiplantae</taxon>
        <taxon>Streptophyta</taxon>
        <taxon>Embryophyta</taxon>
        <taxon>Tracheophyta</taxon>
        <taxon>Spermatophyta</taxon>
        <taxon>Magnoliopsida</taxon>
        <taxon>Liliopsida</taxon>
        <taxon>Poales</taxon>
        <taxon>Poaceae</taxon>
        <taxon>PACMAD clade</taxon>
        <taxon>Panicoideae</taxon>
        <taxon>Panicodae</taxon>
        <taxon>Paniceae</taxon>
        <taxon>Panicinae</taxon>
        <taxon>Panicum</taxon>
        <taxon>Panicum sect. Hiantes</taxon>
    </lineage>
</organism>
<feature type="region of interest" description="Disordered" evidence="1">
    <location>
        <begin position="23"/>
        <end position="42"/>
    </location>
</feature>
<sequence>MPCHLPHPCGGPAATIINSSSLRPVSDPPHRTNRLNCHRPPLPLLRHRGLPFPMARPVSTPARSMAAAVAVAVAVLLAASPAALAVHDYADALHKSILFFEGQRSGRLPPRPAPPVAPGLGPPRRRRGRRGPDGRVLRRRRQRQVRVPDGVHGDAHVVGADRLRAQLRRARGGGGAGGRPVGDGLPDEGDGDARRGVRAGGRRVPRPRVLGAARGHGHPAHRVPGGRRAPGLRRGRRDRGRARRGVPGVPGRRPGVRGAAAGARRGGVRVRGRAPGRVQRQPPRRGVPLLLRLLRVPGRAAVGRGVAAPRVAPPGVPRVHQAQRGGARRQRRHQRVRLGQQARRHQRPHLQGGADGQGRVLPILPRERRQLHLRPPPRHLRRLRAPADPVLPRRPPLQGGQQQHAARDVALLPPPRLLQLPQPRRRPRLLRRRRLPRAAPPRGQAAGGLHPGRQPAAHVLHGGLRPAVPAPDPPPRQLAAVGGGAPGAHRVQGRRRLLRQPGAQPEPAGGRRRRRAQQQHRRLPRRARRVPAVRAHHLHQRAAARPARLLRRAPELGGGPARPRLRTAFRVGFCVWAVRWACLLDHPSSSRFRGSYISFGRFFLTHLPVFEIRATIYTVGSTHSNPHPLSHPRSLPCSGARHARRLLQPHARHCSSARARTAAELAGEEGCSLEKKRLQHFDLVLSTFCTFNFNIRVYSFQHFDSKMLNLIKKILS</sequence>
<evidence type="ECO:0000313" key="2">
    <source>
        <dbReference type="EMBL" id="KAG2610364.1"/>
    </source>
</evidence>
<feature type="compositionally biased region" description="Basic residues" evidence="1">
    <location>
        <begin position="326"/>
        <end position="348"/>
    </location>
</feature>
<feature type="compositionally biased region" description="Basic residues" evidence="1">
    <location>
        <begin position="215"/>
        <end position="244"/>
    </location>
</feature>
<evidence type="ECO:0000313" key="3">
    <source>
        <dbReference type="Proteomes" id="UP000823388"/>
    </source>
</evidence>
<dbReference type="EMBL" id="CM029043">
    <property type="protein sequence ID" value="KAG2610364.1"/>
    <property type="molecule type" value="Genomic_DNA"/>
</dbReference>
<reference evidence="2" key="1">
    <citation type="submission" date="2020-05" db="EMBL/GenBank/DDBJ databases">
        <title>WGS assembly of Panicum virgatum.</title>
        <authorList>
            <person name="Lovell J.T."/>
            <person name="Jenkins J."/>
            <person name="Shu S."/>
            <person name="Juenger T.E."/>
            <person name="Schmutz J."/>
        </authorList>
    </citation>
    <scope>NUCLEOTIDE SEQUENCE</scope>
    <source>
        <strain evidence="2">AP13</strain>
    </source>
</reference>
<dbReference type="AlphaFoldDB" id="A0A8T0TND3"/>
<feature type="compositionally biased region" description="Basic residues" evidence="1">
    <location>
        <begin position="196"/>
        <end position="206"/>
    </location>
</feature>
<gene>
    <name evidence="2" type="ORF">PVAP13_4KG187900</name>
</gene>
<dbReference type="Proteomes" id="UP000823388">
    <property type="component" value="Chromosome 4K"/>
</dbReference>
<feature type="compositionally biased region" description="Basic residues" evidence="1">
    <location>
        <begin position="423"/>
        <end position="436"/>
    </location>
</feature>
<comment type="caution">
    <text evidence="2">The sequence shown here is derived from an EMBL/GenBank/DDBJ whole genome shotgun (WGS) entry which is preliminary data.</text>
</comment>
<feature type="compositionally biased region" description="Low complexity" evidence="1">
    <location>
        <begin position="499"/>
        <end position="508"/>
    </location>
</feature>
<accession>A0A8T0TND3</accession>